<evidence type="ECO:0000313" key="1">
    <source>
        <dbReference type="EMBL" id="GHA46680.1"/>
    </source>
</evidence>
<dbReference type="EMBL" id="BMXB01000016">
    <property type="protein sequence ID" value="GHA46680.1"/>
    <property type="molecule type" value="Genomic_DNA"/>
</dbReference>
<dbReference type="InterPro" id="IPR041662">
    <property type="entry name" value="SusD-like_2"/>
</dbReference>
<name>A0A918VZJ2_9FLAO</name>
<comment type="caution">
    <text evidence="1">The sequence shown here is derived from an EMBL/GenBank/DDBJ whole genome shotgun (WGS) entry which is preliminary data.</text>
</comment>
<reference evidence="1" key="2">
    <citation type="submission" date="2020-09" db="EMBL/GenBank/DDBJ databases">
        <authorList>
            <person name="Sun Q."/>
            <person name="Kim S."/>
        </authorList>
    </citation>
    <scope>NUCLEOTIDE SEQUENCE</scope>
    <source>
        <strain evidence="1">KCTC 12719</strain>
    </source>
</reference>
<protein>
    <recommendedName>
        <fullName evidence="3">Starch-binding associating with outer membrane</fullName>
    </recommendedName>
</protein>
<dbReference type="AlphaFoldDB" id="A0A918VZJ2"/>
<evidence type="ECO:0000313" key="2">
    <source>
        <dbReference type="Proteomes" id="UP000610456"/>
    </source>
</evidence>
<dbReference type="Proteomes" id="UP000610456">
    <property type="component" value="Unassembled WGS sequence"/>
</dbReference>
<sequence length="477" mass="53757">MTIMKKIILIIPIILFLGCTSDITDLNEETKRAATVPQGPLFSNAIKTLSDGLATASINMNIYRHFVSHWAQAVIQQETNFDYITRAIHENWWEMLYKDVLTDLEEAKSIISEDATLSPGQQMNQTAMADIMQVYAYYTLLTTYGDIPYSEALNDETLFPVYDDAQTIYYDLLERLTEDINNLDPSSPGFSSSEDIIYQGNVSHWVNFANSLKLRMAMTIADVDENTAQTAFLEANPEAISSPEDNAFIQYYSSTPNNNPLYDQLVLAGRTDFIASEALMSQLTDLDDPRLPGFFGVNEQGEYAGGVLGQQNNYGNMSKPSERVAAPDAPHVLIDYAEVEFLRAEALERGFDIPGTAEEHYNNAVTASIQYWGGTQEEAEEYLNQPEVDYNTASDDWREKIGVQKWVALYNRPFMAWVEIRRLDHPQLELPVAAVSGYPNRLRYPGNEQQLNNDNYSAAASNIGGDETETKLFWDVF</sequence>
<proteinExistence type="predicted"/>
<dbReference type="Gene3D" id="1.25.40.390">
    <property type="match status" value="1"/>
</dbReference>
<reference evidence="1" key="1">
    <citation type="journal article" date="2014" name="Int. J. Syst. Evol. Microbiol.">
        <title>Complete genome sequence of Corynebacterium casei LMG S-19264T (=DSM 44701T), isolated from a smear-ripened cheese.</title>
        <authorList>
            <consortium name="US DOE Joint Genome Institute (JGI-PGF)"/>
            <person name="Walter F."/>
            <person name="Albersmeier A."/>
            <person name="Kalinowski J."/>
            <person name="Ruckert C."/>
        </authorList>
    </citation>
    <scope>NUCLEOTIDE SEQUENCE</scope>
    <source>
        <strain evidence="1">KCTC 12719</strain>
    </source>
</reference>
<gene>
    <name evidence="1" type="ORF">GCM10007103_29630</name>
</gene>
<dbReference type="Pfam" id="PF12771">
    <property type="entry name" value="SusD-like_2"/>
    <property type="match status" value="1"/>
</dbReference>
<dbReference type="SUPFAM" id="SSF48452">
    <property type="entry name" value="TPR-like"/>
    <property type="match status" value="1"/>
</dbReference>
<dbReference type="InterPro" id="IPR011990">
    <property type="entry name" value="TPR-like_helical_dom_sf"/>
</dbReference>
<organism evidence="1 2">
    <name type="scientific">Salinimicrobium marinum</name>
    <dbReference type="NCBI Taxonomy" id="680283"/>
    <lineage>
        <taxon>Bacteria</taxon>
        <taxon>Pseudomonadati</taxon>
        <taxon>Bacteroidota</taxon>
        <taxon>Flavobacteriia</taxon>
        <taxon>Flavobacteriales</taxon>
        <taxon>Flavobacteriaceae</taxon>
        <taxon>Salinimicrobium</taxon>
    </lineage>
</organism>
<evidence type="ECO:0008006" key="3">
    <source>
        <dbReference type="Google" id="ProtNLM"/>
    </source>
</evidence>
<dbReference type="PROSITE" id="PS51257">
    <property type="entry name" value="PROKAR_LIPOPROTEIN"/>
    <property type="match status" value="1"/>
</dbReference>
<accession>A0A918VZJ2</accession>
<keyword evidence="2" id="KW-1185">Reference proteome</keyword>